<sequence>MARLVLTDASPLIGLARVDGLGWLESLFGVVWLPPAVRDEVLPGLGYEDERLIRAGLDGGWLKVHTAVPTAPALPDLDAGEAACIRIALAQTEPCLVLMDERAGRVIAAEHGLRVAGTAAVIGLARQCGVISSARDVFAALHASDFRISPTVMKTVLRRVGE</sequence>
<proteinExistence type="predicted"/>
<dbReference type="RefSeq" id="WP_200347291.1">
    <property type="nucleotide sequence ID" value="NZ_NRSJ01000031.1"/>
</dbReference>
<dbReference type="EMBL" id="NRSJ01000031">
    <property type="protein sequence ID" value="MBK1705978.1"/>
    <property type="molecule type" value="Genomic_DNA"/>
</dbReference>
<organism evidence="1 2">
    <name type="scientific">Halochromatium glycolicum</name>
    <dbReference type="NCBI Taxonomy" id="85075"/>
    <lineage>
        <taxon>Bacteria</taxon>
        <taxon>Pseudomonadati</taxon>
        <taxon>Pseudomonadota</taxon>
        <taxon>Gammaproteobacteria</taxon>
        <taxon>Chromatiales</taxon>
        <taxon>Chromatiaceae</taxon>
        <taxon>Halochromatium</taxon>
    </lineage>
</organism>
<dbReference type="InterPro" id="IPR021799">
    <property type="entry name" value="PIN-like_prokaryotic"/>
</dbReference>
<evidence type="ECO:0000313" key="1">
    <source>
        <dbReference type="EMBL" id="MBK1705978.1"/>
    </source>
</evidence>
<protein>
    <submittedName>
        <fullName evidence="1">DUF3368 domain-containing protein</fullName>
    </submittedName>
</protein>
<comment type="caution">
    <text evidence="1">The sequence shown here is derived from an EMBL/GenBank/DDBJ whole genome shotgun (WGS) entry which is preliminary data.</text>
</comment>
<dbReference type="AlphaFoldDB" id="A0AAJ0XB42"/>
<dbReference type="PANTHER" id="PTHR39550:SF1">
    <property type="entry name" value="SLL0658 PROTEIN"/>
    <property type="match status" value="1"/>
</dbReference>
<reference evidence="1" key="1">
    <citation type="submission" date="2017-08" db="EMBL/GenBank/DDBJ databases">
        <authorList>
            <person name="Imhoff J.F."/>
            <person name="Rahn T."/>
            <person name="Kuenzel S."/>
            <person name="Neulinger S.C."/>
        </authorList>
    </citation>
    <scope>NUCLEOTIDE SEQUENCE</scope>
    <source>
        <strain evidence="1">DSM 11080</strain>
    </source>
</reference>
<keyword evidence="2" id="KW-1185">Reference proteome</keyword>
<reference evidence="1" key="2">
    <citation type="journal article" date="2020" name="Microorganisms">
        <title>Osmotic Adaptation and Compatible Solute Biosynthesis of Phototrophic Bacteria as Revealed from Genome Analyses.</title>
        <authorList>
            <person name="Imhoff J.F."/>
            <person name="Rahn T."/>
            <person name="Kunzel S."/>
            <person name="Keller A."/>
            <person name="Neulinger S.C."/>
        </authorList>
    </citation>
    <scope>NUCLEOTIDE SEQUENCE</scope>
    <source>
        <strain evidence="1">DSM 11080</strain>
    </source>
</reference>
<dbReference type="Pfam" id="PF11848">
    <property type="entry name" value="DUF3368"/>
    <property type="match status" value="1"/>
</dbReference>
<dbReference type="PANTHER" id="PTHR39550">
    <property type="entry name" value="SLL0658 PROTEIN"/>
    <property type="match status" value="1"/>
</dbReference>
<evidence type="ECO:0000313" key="2">
    <source>
        <dbReference type="Proteomes" id="UP001296776"/>
    </source>
</evidence>
<gene>
    <name evidence="1" type="ORF">CKO40_15785</name>
</gene>
<name>A0AAJ0XB42_9GAMM</name>
<dbReference type="Proteomes" id="UP001296776">
    <property type="component" value="Unassembled WGS sequence"/>
</dbReference>
<accession>A0AAJ0XB42</accession>